<evidence type="ECO:0000313" key="2">
    <source>
        <dbReference type="Proteomes" id="UP001415857"/>
    </source>
</evidence>
<organism evidence="1 2">
    <name type="scientific">Liquidambar formosana</name>
    <name type="common">Formosan gum</name>
    <dbReference type="NCBI Taxonomy" id="63359"/>
    <lineage>
        <taxon>Eukaryota</taxon>
        <taxon>Viridiplantae</taxon>
        <taxon>Streptophyta</taxon>
        <taxon>Embryophyta</taxon>
        <taxon>Tracheophyta</taxon>
        <taxon>Spermatophyta</taxon>
        <taxon>Magnoliopsida</taxon>
        <taxon>eudicotyledons</taxon>
        <taxon>Gunneridae</taxon>
        <taxon>Pentapetalae</taxon>
        <taxon>Saxifragales</taxon>
        <taxon>Altingiaceae</taxon>
        <taxon>Liquidambar</taxon>
    </lineage>
</organism>
<keyword evidence="2" id="KW-1185">Reference proteome</keyword>
<gene>
    <name evidence="1" type="ORF">L1049_010102</name>
</gene>
<protein>
    <submittedName>
        <fullName evidence="1">Uncharacterized protein</fullName>
    </submittedName>
</protein>
<comment type="caution">
    <text evidence="1">The sequence shown here is derived from an EMBL/GenBank/DDBJ whole genome shotgun (WGS) entry which is preliminary data.</text>
</comment>
<sequence length="77" mass="8960">MPNAQNLWCSKCMELKTLPHGIEYLTNLQQIYLADVSEELIGRIRGEESVDHPKVQHIPKIDHYYRTSSGWAYENLS</sequence>
<dbReference type="EMBL" id="JBBPBK010000016">
    <property type="protein sequence ID" value="KAK9267671.1"/>
    <property type="molecule type" value="Genomic_DNA"/>
</dbReference>
<dbReference type="Proteomes" id="UP001415857">
    <property type="component" value="Unassembled WGS sequence"/>
</dbReference>
<name>A0AAP0N8I6_LIQFO</name>
<dbReference type="AlphaFoldDB" id="A0AAP0N8I6"/>
<accession>A0AAP0N8I6</accession>
<proteinExistence type="predicted"/>
<evidence type="ECO:0000313" key="1">
    <source>
        <dbReference type="EMBL" id="KAK9267671.1"/>
    </source>
</evidence>
<reference evidence="1 2" key="1">
    <citation type="journal article" date="2024" name="Plant J.">
        <title>Genome sequences and population genomics reveal climatic adaptation and genomic divergence between two closely related sweetgum species.</title>
        <authorList>
            <person name="Xu W.Q."/>
            <person name="Ren C.Q."/>
            <person name="Zhang X.Y."/>
            <person name="Comes H.P."/>
            <person name="Liu X.H."/>
            <person name="Li Y.G."/>
            <person name="Kettle C.J."/>
            <person name="Jalonen R."/>
            <person name="Gaisberger H."/>
            <person name="Ma Y.Z."/>
            <person name="Qiu Y.X."/>
        </authorList>
    </citation>
    <scope>NUCLEOTIDE SEQUENCE [LARGE SCALE GENOMIC DNA]</scope>
    <source>
        <strain evidence="1">Hangzhou</strain>
    </source>
</reference>